<gene>
    <name evidence="1" type="ORF">N4261_12575</name>
</gene>
<reference evidence="1" key="1">
    <citation type="submission" date="2022-10" db="EMBL/GenBank/DDBJ databases">
        <title>Characterization and whole genome sequencing of a new Roseateles species, isolated from fresh water.</title>
        <authorList>
            <person name="Guliayeva D.Y."/>
            <person name="Akhremchuk A.E."/>
            <person name="Sikolenko M.A."/>
            <person name="Valentovich L.N."/>
            <person name="Sidarenka A.V."/>
        </authorList>
    </citation>
    <scope>NUCLEOTIDE SEQUENCE</scope>
    <source>
        <strain evidence="1">BIM B-1768</strain>
    </source>
</reference>
<dbReference type="Proteomes" id="UP001064933">
    <property type="component" value="Chromosome"/>
</dbReference>
<protein>
    <submittedName>
        <fullName evidence="1">Uncharacterized protein</fullName>
    </submittedName>
</protein>
<organism evidence="1 2">
    <name type="scientific">Roseateles amylovorans</name>
    <dbReference type="NCBI Taxonomy" id="2978473"/>
    <lineage>
        <taxon>Bacteria</taxon>
        <taxon>Pseudomonadati</taxon>
        <taxon>Pseudomonadota</taxon>
        <taxon>Betaproteobacteria</taxon>
        <taxon>Burkholderiales</taxon>
        <taxon>Sphaerotilaceae</taxon>
        <taxon>Roseateles</taxon>
    </lineage>
</organism>
<accession>A0ABY6B5X0</accession>
<name>A0ABY6B5X0_9BURK</name>
<evidence type="ECO:0000313" key="2">
    <source>
        <dbReference type="Proteomes" id="UP001064933"/>
    </source>
</evidence>
<proteinExistence type="predicted"/>
<evidence type="ECO:0000313" key="1">
    <source>
        <dbReference type="EMBL" id="UXH80654.1"/>
    </source>
</evidence>
<keyword evidence="2" id="KW-1185">Reference proteome</keyword>
<dbReference type="EMBL" id="CP104562">
    <property type="protein sequence ID" value="UXH80654.1"/>
    <property type="molecule type" value="Genomic_DNA"/>
</dbReference>
<dbReference type="RefSeq" id="WP_261760471.1">
    <property type="nucleotide sequence ID" value="NZ_CP104562.2"/>
</dbReference>
<sequence length="233" mass="25369">MTLIDHLNASGVARLGIDYQWTVRTADKFMAARSEDKPKLADAFRAINDRALFGLIIANTEWVVARVAQQADPMKVGDALRRIEAAWVALVDPRYAQLPEPDDAEEADGNMAADGPIWAATTMMGDAFAEGLEPGDPESIFNVALGLSMLAEHVCGRSPAFKSWLPELLKRLQQTHPAERVPMSAQKPASIADFRPAGAPSIFDGLLPEQNPYLRPAAELLKAGMAAPYRHQP</sequence>